<protein>
    <submittedName>
        <fullName evidence="1">Adhesin</fullName>
    </submittedName>
</protein>
<reference evidence="1" key="1">
    <citation type="journal article" date="2021" name="Proc. Natl. Acad. Sci. U.S.A.">
        <title>A Catalog of Tens of Thousands of Viruses from Human Metagenomes Reveals Hidden Associations with Chronic Diseases.</title>
        <authorList>
            <person name="Tisza M.J."/>
            <person name="Buck C.B."/>
        </authorList>
    </citation>
    <scope>NUCLEOTIDE SEQUENCE</scope>
    <source>
        <strain evidence="1">CtTfn5</strain>
    </source>
</reference>
<proteinExistence type="predicted"/>
<organism evidence="1">
    <name type="scientific">Siphoviridae sp. ctTfn5</name>
    <dbReference type="NCBI Taxonomy" id="2827878"/>
    <lineage>
        <taxon>Viruses</taxon>
        <taxon>Duplodnaviria</taxon>
        <taxon>Heunggongvirae</taxon>
        <taxon>Uroviricota</taxon>
        <taxon>Caudoviricetes</taxon>
    </lineage>
</organism>
<accession>A0A8S5THL9</accession>
<evidence type="ECO:0000313" key="1">
    <source>
        <dbReference type="EMBL" id="DAF62632.1"/>
    </source>
</evidence>
<name>A0A8S5THL9_9CAUD</name>
<dbReference type="EMBL" id="BK032825">
    <property type="protein sequence ID" value="DAF62632.1"/>
    <property type="molecule type" value="Genomic_DNA"/>
</dbReference>
<sequence length="218" mass="24989">MKAKRITPLLIACALLCAACSDPKPEEKQEPTQKEKKFEFDDNSYLYLNVDKSSTMKAENDKPIPKDQNLTPQQIMKYADGITVTLKSSGRRAGTAVSEEMKDYTNCRFVMAPWMVIKKLPEKRLPDGSYTYKYELNETWITNRDVTLVALSNTTLGFDPDELIGYIPNKQMEEAEKAIRKAFAEKDSEKVFKLFNEAYTFIPIRQKAYDELKAKGEL</sequence>